<organism evidence="1 2">
    <name type="scientific">Escherichia coli</name>
    <dbReference type="NCBI Taxonomy" id="562"/>
    <lineage>
        <taxon>Bacteria</taxon>
        <taxon>Pseudomonadati</taxon>
        <taxon>Pseudomonadota</taxon>
        <taxon>Gammaproteobacteria</taxon>
        <taxon>Enterobacterales</taxon>
        <taxon>Enterobacteriaceae</taxon>
        <taxon>Escherichia</taxon>
    </lineage>
</organism>
<evidence type="ECO:0000313" key="1">
    <source>
        <dbReference type="EMBL" id="ATZ32756.1"/>
    </source>
</evidence>
<sequence>MAISVKPVLISEKQMEAIKKIQEEQRKKSEVGVAPTIHEIARGLMDKALASLASEGA</sequence>
<protein>
    <submittedName>
        <fullName evidence="1">Uncharacterized protein</fullName>
    </submittedName>
</protein>
<dbReference type="EMBL" id="CP024978">
    <property type="protein sequence ID" value="ATZ32756.1"/>
    <property type="molecule type" value="Genomic_DNA"/>
</dbReference>
<accession>A0A1E5MCN6</accession>
<name>A0A1E5MCN6_ECOLX</name>
<proteinExistence type="predicted"/>
<evidence type="ECO:0000313" key="2">
    <source>
        <dbReference type="Proteomes" id="UP000236551"/>
    </source>
</evidence>
<dbReference type="RefSeq" id="WP_001565834.1">
    <property type="nucleotide sequence ID" value="NZ_AP027697.1"/>
</dbReference>
<gene>
    <name evidence="1" type="ORF">CV83915_02445</name>
</gene>
<reference evidence="1 2" key="1">
    <citation type="submission" date="2017-11" db="EMBL/GenBank/DDBJ databases">
        <title>Escherichia coli CV839-15 Genome sequencing and assembly.</title>
        <authorList>
            <person name="Li Z."/>
            <person name="Song N."/>
            <person name="Li W."/>
            <person name="Philip H.R."/>
            <person name="Bu Z."/>
            <person name="Siguo L."/>
        </authorList>
    </citation>
    <scope>NUCLEOTIDE SEQUENCE [LARGE SCALE GENOMIC DNA]</scope>
    <source>
        <strain evidence="1 2">CV839-15</strain>
    </source>
</reference>
<dbReference type="AlphaFoldDB" id="A0A1E5MCN6"/>
<dbReference type="Proteomes" id="UP000236551">
    <property type="component" value="Chromosome"/>
</dbReference>